<evidence type="ECO:0000313" key="3">
    <source>
        <dbReference type="Proteomes" id="UP000177300"/>
    </source>
</evidence>
<proteinExistence type="predicted"/>
<dbReference type="Proteomes" id="UP000177300">
    <property type="component" value="Unassembled WGS sequence"/>
</dbReference>
<organism evidence="2 3">
    <name type="scientific">Candidatus Curtissbacteria bacterium RIFCSPLOWO2_12_FULL_38_9</name>
    <dbReference type="NCBI Taxonomy" id="1797735"/>
    <lineage>
        <taxon>Bacteria</taxon>
        <taxon>Candidatus Curtissiibacteriota</taxon>
    </lineage>
</organism>
<comment type="caution">
    <text evidence="2">The sequence shown here is derived from an EMBL/GenBank/DDBJ whole genome shotgun (WGS) entry which is preliminary data.</text>
</comment>
<feature type="region of interest" description="Disordered" evidence="1">
    <location>
        <begin position="236"/>
        <end position="258"/>
    </location>
</feature>
<reference evidence="2 3" key="1">
    <citation type="journal article" date="2016" name="Nat. Commun.">
        <title>Thousands of microbial genomes shed light on interconnected biogeochemical processes in an aquifer system.</title>
        <authorList>
            <person name="Anantharaman K."/>
            <person name="Brown C.T."/>
            <person name="Hug L.A."/>
            <person name="Sharon I."/>
            <person name="Castelle C.J."/>
            <person name="Probst A.J."/>
            <person name="Thomas B.C."/>
            <person name="Singh A."/>
            <person name="Wilkins M.J."/>
            <person name="Karaoz U."/>
            <person name="Brodie E.L."/>
            <person name="Williams K.H."/>
            <person name="Hubbard S.S."/>
            <person name="Banfield J.F."/>
        </authorList>
    </citation>
    <scope>NUCLEOTIDE SEQUENCE [LARGE SCALE GENOMIC DNA]</scope>
</reference>
<name>A0A1F5I922_9BACT</name>
<protein>
    <submittedName>
        <fullName evidence="2">Uncharacterized protein</fullName>
    </submittedName>
</protein>
<evidence type="ECO:0000256" key="1">
    <source>
        <dbReference type="SAM" id="MobiDB-lite"/>
    </source>
</evidence>
<evidence type="ECO:0000313" key="2">
    <source>
        <dbReference type="EMBL" id="OGE12886.1"/>
    </source>
</evidence>
<sequence>MTTKNYFVYIATKLRNEVLLAMTKGGGYNGIMPLLPMAFRSVLKSLIVNGKWLIVSLLLTFLFTIHFSLFTSSAHAQEEPVSLPCQNPIVPNEEILTHHWLANENREPPANLHRIRLTVISPPTDNYHAKIPISIPIDFSELGALFGPTNSNYNEGKYQDSTHKSANVSTLGQQDISTFNGPGQKAGPQVMLDLQRIKYVNYVWENSHLPEASDEITDTNGENPRRIYDMVVDFGGLPDTDPGSESPTPPSFGGDKDEWQEGWGKYWGKIPTTYDEFYEAYIAFREESHTNGTDYIERVTDGTYCPDWLPQEITFVVPRYFRTTTTTGQLNQIIVPKVAQSHNSNDLILGNKDGAFLDQFRSSNGILGKIIDTCLKAFKNNPISNALKNVISSTLDLIKPIPDAFAQSNQSDPPDPNDCIRVLIDGKEGQDPYCAFPTQLNDGLEYTCENQIDQYKLDTDNENVICTFQIYWEPKHNPMKIPDVGRGEKQWDECHIVDPTIPLWSCSVDVSIWPVFKIPWTTEIWNNTLFSDVKNNEPFIGSEDFQIKGRPGTYSFFTPITIFEEKIEELLRKCRPEVDPDSNSCNEIINILGSSERIAELGLYGDYTQIEFCITNYLLDKPRLVTCLEQFLSSVEKKKPGETDLNSDNDLSRRFIGGSDCSKEYVWHNALYPIAAQQVYGIKNACPVETAAASDTRIPPDLPPGFDSDTLDFYIKYGDTSIVVDPNIRTEITNMANNSWPGNNIDQWDFVVSESLARGISPAFTITIWWEEGGFGGAGANSEFGCFPGGDTSQVVSFSDSLNCFLNFTANEHPYDPVNPQDSFIEWVAFFCGPNAVPLCSNNPGFLSRLKSVYNTVAPGEIEFTSGNI</sequence>
<dbReference type="AlphaFoldDB" id="A0A1F5I922"/>
<dbReference type="EMBL" id="MFBY01000046">
    <property type="protein sequence ID" value="OGE12886.1"/>
    <property type="molecule type" value="Genomic_DNA"/>
</dbReference>
<gene>
    <name evidence="2" type="ORF">A3G14_03280</name>
</gene>
<accession>A0A1F5I922</accession>